<reference evidence="2" key="1">
    <citation type="submission" date="2022-11" db="EMBL/GenBank/DDBJ databases">
        <authorList>
            <person name="Hyden B.L."/>
            <person name="Feng K."/>
            <person name="Yates T."/>
            <person name="Jawdy S."/>
            <person name="Smart L.B."/>
            <person name="Muchero W."/>
        </authorList>
    </citation>
    <scope>NUCLEOTIDE SEQUENCE</scope>
    <source>
        <tissue evidence="2">Shoot tip</tissue>
    </source>
</reference>
<evidence type="ECO:0000256" key="1">
    <source>
        <dbReference type="SAM" id="SignalP"/>
    </source>
</evidence>
<reference evidence="2" key="2">
    <citation type="journal article" date="2023" name="Int. J. Mol. Sci.">
        <title>De Novo Assembly and Annotation of 11 Diverse Shrub Willow (Salix) Genomes Reveals Novel Gene Organization in Sex-Linked Regions.</title>
        <authorList>
            <person name="Hyden B."/>
            <person name="Feng K."/>
            <person name="Yates T.B."/>
            <person name="Jawdy S."/>
            <person name="Cereghino C."/>
            <person name="Smart L.B."/>
            <person name="Muchero W."/>
        </authorList>
    </citation>
    <scope>NUCLEOTIDE SEQUENCE</scope>
    <source>
        <tissue evidence="2">Shoot tip</tissue>
    </source>
</reference>
<gene>
    <name evidence="2" type="ORF">OIU79_029844</name>
</gene>
<keyword evidence="3" id="KW-1185">Reference proteome</keyword>
<comment type="caution">
    <text evidence="2">The sequence shown here is derived from an EMBL/GenBank/DDBJ whole genome shotgun (WGS) entry which is preliminary data.</text>
</comment>
<dbReference type="EMBL" id="JAPFFK010000008">
    <property type="protein sequence ID" value="KAJ6748839.1"/>
    <property type="molecule type" value="Genomic_DNA"/>
</dbReference>
<accession>A0A9Q0VHM9</accession>
<dbReference type="Proteomes" id="UP001151532">
    <property type="component" value="Chromosome 12"/>
</dbReference>
<dbReference type="AlphaFoldDB" id="A0A9Q0VHM9"/>
<evidence type="ECO:0008006" key="4">
    <source>
        <dbReference type="Google" id="ProtNLM"/>
    </source>
</evidence>
<evidence type="ECO:0000313" key="2">
    <source>
        <dbReference type="EMBL" id="KAJ6748839.1"/>
    </source>
</evidence>
<feature type="signal peptide" evidence="1">
    <location>
        <begin position="1"/>
        <end position="19"/>
    </location>
</feature>
<feature type="chain" id="PRO_5040126028" description="Secreted protein" evidence="1">
    <location>
        <begin position="20"/>
        <end position="71"/>
    </location>
</feature>
<protein>
    <recommendedName>
        <fullName evidence="4">Secreted protein</fullName>
    </recommendedName>
</protein>
<organism evidence="2 3">
    <name type="scientific">Salix purpurea</name>
    <name type="common">Purple osier willow</name>
    <dbReference type="NCBI Taxonomy" id="77065"/>
    <lineage>
        <taxon>Eukaryota</taxon>
        <taxon>Viridiplantae</taxon>
        <taxon>Streptophyta</taxon>
        <taxon>Embryophyta</taxon>
        <taxon>Tracheophyta</taxon>
        <taxon>Spermatophyta</taxon>
        <taxon>Magnoliopsida</taxon>
        <taxon>eudicotyledons</taxon>
        <taxon>Gunneridae</taxon>
        <taxon>Pentapetalae</taxon>
        <taxon>rosids</taxon>
        <taxon>fabids</taxon>
        <taxon>Malpighiales</taxon>
        <taxon>Salicaceae</taxon>
        <taxon>Saliceae</taxon>
        <taxon>Salix</taxon>
    </lineage>
</organism>
<proteinExistence type="predicted"/>
<keyword evidence="1" id="KW-0732">Signal</keyword>
<sequence length="71" mass="7675">MVACCHMLLQCLLTDLIIGNSPALYSVLLICFSHPRISRSGASDFVGEISVNSKLRHLLFGSRIVVNSGCP</sequence>
<evidence type="ECO:0000313" key="3">
    <source>
        <dbReference type="Proteomes" id="UP001151532"/>
    </source>
</evidence>
<name>A0A9Q0VHM9_SALPP</name>